<feature type="transmembrane region" description="Helical" evidence="6">
    <location>
        <begin position="468"/>
        <end position="488"/>
    </location>
</feature>
<evidence type="ECO:0000256" key="1">
    <source>
        <dbReference type="ARBA" id="ARBA00004651"/>
    </source>
</evidence>
<evidence type="ECO:0000256" key="3">
    <source>
        <dbReference type="ARBA" id="ARBA00022692"/>
    </source>
</evidence>
<feature type="transmembrane region" description="Helical" evidence="6">
    <location>
        <begin position="401"/>
        <end position="424"/>
    </location>
</feature>
<feature type="transmembrane region" description="Helical" evidence="6">
    <location>
        <begin position="315"/>
        <end position="337"/>
    </location>
</feature>
<dbReference type="RefSeq" id="WP_144101820.1">
    <property type="nucleotide sequence ID" value="NZ_CABHNM010000079.1"/>
</dbReference>
<feature type="transmembrane region" description="Helical" evidence="6">
    <location>
        <begin position="376"/>
        <end position="395"/>
    </location>
</feature>
<feature type="transmembrane region" description="Helical" evidence="6">
    <location>
        <begin position="88"/>
        <end position="109"/>
    </location>
</feature>
<feature type="transmembrane region" description="Helical" evidence="6">
    <location>
        <begin position="343"/>
        <end position="364"/>
    </location>
</feature>
<keyword evidence="3 6" id="KW-0812">Transmembrane</keyword>
<dbReference type="GO" id="GO:0005886">
    <property type="term" value="C:plasma membrane"/>
    <property type="evidence" value="ECO:0007669"/>
    <property type="project" value="UniProtKB-SubCell"/>
</dbReference>
<evidence type="ECO:0000256" key="6">
    <source>
        <dbReference type="SAM" id="Phobius"/>
    </source>
</evidence>
<name>A0A564UVL0_9FIRM</name>
<proteinExistence type="predicted"/>
<sequence length="503" mass="56636">MQKKVNQLKLGAILSYLSIVIQSLCAIIYTPVMLRLLGQNEYGLYQLGSSAVSYLSLLSFGFNSSYVKFYFEYKVKGEEEKIRRLNSIFLLVFCCLAIVSCIVGGVMIASANLIFNSSLSPADVHQVRILMFVLVLSTALTFPNIIFDCYITAHEKYIFQRLILIGATVLLPILTLPLLYMGYKSTALVAVNLFISVFRTVMNVYYCFVKLEMKFQFHGMQLNVLKNVGSFSIFIFLNEIASQINWNVDKVILGAVQGASVVAVYSVGSQFNQYFINMSTAVSNVFIPRVNKMVAERQGDDALTALFIKIGRVQYVVLSAILGGYLLYGKFFIMKWAGEGYDAAYYVGALVMIPAIIPLIQNIGIEIQKAKNMHKFRSIVYFIIAFANLGISVPLGKYYGAIGAAFGTTLATVVGNIILMNWYYQTKIGLNIKAFFKSMIRPTIVLIIAYMEGLLVKSFFAVDSWFDFISQGAIFICVYGILLYRWGFNQEEKENVRRMFKRN</sequence>
<evidence type="ECO:0000256" key="2">
    <source>
        <dbReference type="ARBA" id="ARBA00022475"/>
    </source>
</evidence>
<evidence type="ECO:0000256" key="4">
    <source>
        <dbReference type="ARBA" id="ARBA00022989"/>
    </source>
</evidence>
<feature type="transmembrane region" description="Helical" evidence="6">
    <location>
        <begin position="129"/>
        <end position="150"/>
    </location>
</feature>
<dbReference type="AlphaFoldDB" id="A0A564UVL0"/>
<organism evidence="7 8">
    <name type="scientific">Dorea longicatena</name>
    <dbReference type="NCBI Taxonomy" id="88431"/>
    <lineage>
        <taxon>Bacteria</taxon>
        <taxon>Bacillati</taxon>
        <taxon>Bacillota</taxon>
        <taxon>Clostridia</taxon>
        <taxon>Lachnospirales</taxon>
        <taxon>Lachnospiraceae</taxon>
        <taxon>Dorea</taxon>
    </lineage>
</organism>
<accession>A0A564UVL0</accession>
<evidence type="ECO:0000313" key="8">
    <source>
        <dbReference type="Proteomes" id="UP000398619"/>
    </source>
</evidence>
<dbReference type="EMBL" id="CABHNM010000079">
    <property type="protein sequence ID" value="VUX23654.1"/>
    <property type="molecule type" value="Genomic_DNA"/>
</dbReference>
<evidence type="ECO:0000313" key="7">
    <source>
        <dbReference type="EMBL" id="VUX23654.1"/>
    </source>
</evidence>
<feature type="transmembrane region" description="Helical" evidence="6">
    <location>
        <begin position="44"/>
        <end position="67"/>
    </location>
</feature>
<dbReference type="Proteomes" id="UP000398619">
    <property type="component" value="Unassembled WGS sequence"/>
</dbReference>
<evidence type="ECO:0000256" key="5">
    <source>
        <dbReference type="ARBA" id="ARBA00023136"/>
    </source>
</evidence>
<keyword evidence="4 6" id="KW-1133">Transmembrane helix</keyword>
<reference evidence="7 8" key="1">
    <citation type="submission" date="2019-07" db="EMBL/GenBank/DDBJ databases">
        <authorList>
            <person name="Hibberd C M."/>
            <person name="Gehrig L. J."/>
            <person name="Chang H.-W."/>
            <person name="Venkatesh S."/>
        </authorList>
    </citation>
    <scope>NUCLEOTIDE SEQUENCE [LARGE SCALE GENOMIC DNA]</scope>
    <source>
        <strain evidence="7">Dorea_longicatena_SSTS_Bg7063</strain>
    </source>
</reference>
<protein>
    <submittedName>
        <fullName evidence="7">Putative membrane protein EpsK</fullName>
    </submittedName>
</protein>
<feature type="transmembrane region" description="Helical" evidence="6">
    <location>
        <begin position="187"/>
        <end position="208"/>
    </location>
</feature>
<feature type="transmembrane region" description="Helical" evidence="6">
    <location>
        <begin position="162"/>
        <end position="181"/>
    </location>
</feature>
<feature type="transmembrane region" description="Helical" evidence="6">
    <location>
        <begin position="12"/>
        <end position="32"/>
    </location>
</feature>
<keyword evidence="5 6" id="KW-0472">Membrane</keyword>
<dbReference type="InterPro" id="IPR050833">
    <property type="entry name" value="Poly_Biosynth_Transport"/>
</dbReference>
<dbReference type="PANTHER" id="PTHR30250">
    <property type="entry name" value="PST FAMILY PREDICTED COLANIC ACID TRANSPORTER"/>
    <property type="match status" value="1"/>
</dbReference>
<dbReference type="InterPro" id="IPR002797">
    <property type="entry name" value="Polysacc_synth"/>
</dbReference>
<dbReference type="PANTHER" id="PTHR30250:SF26">
    <property type="entry name" value="PSMA PROTEIN"/>
    <property type="match status" value="1"/>
</dbReference>
<gene>
    <name evidence="7" type="primary">epsK</name>
    <name evidence="7" type="ORF">DLSSTS7063_03256</name>
</gene>
<feature type="transmembrane region" description="Helical" evidence="6">
    <location>
        <begin position="444"/>
        <end position="462"/>
    </location>
</feature>
<keyword evidence="2" id="KW-1003">Cell membrane</keyword>
<dbReference type="Pfam" id="PF01943">
    <property type="entry name" value="Polysacc_synt"/>
    <property type="match status" value="1"/>
</dbReference>
<comment type="subcellular location">
    <subcellularLocation>
        <location evidence="1">Cell membrane</location>
        <topology evidence="1">Multi-pass membrane protein</topology>
    </subcellularLocation>
</comment>